<dbReference type="EMBL" id="MN739397">
    <property type="protein sequence ID" value="QHT02703.1"/>
    <property type="molecule type" value="Genomic_DNA"/>
</dbReference>
<feature type="compositionally biased region" description="Basic and acidic residues" evidence="1">
    <location>
        <begin position="315"/>
        <end position="330"/>
    </location>
</feature>
<sequence>MEGIILLGLAGAGYLMNKNKEEEEQSRSIETNVRPRVTQGSNSSIYDINNYLDSKKYEQLLLDKNFDQTLNNQSNMVSDYNAKLKEIEPKSDIVMGIDGNPINKDNFLVNDQGIKVEPYYRGDGPSAVDLARSTGLDRHQGMSDYRYTHRDARHNGVNLNGAPQPFVNGNPFGLSDTGPAMEQNRYDSGMYRTSELPFEQERVAHIDRNSDVNRDVGDIYAQRNGIDNLRALSNPKLTFEGKVIAGKGVDERGVEGQVFKNLPNQDYEQNAGQWLVTTGSTTSAQIRPAQILPETNRQYLNRQEIGVPGSSVNMSEEKRPMFKKSDRQQLESDTIRNAIGTEVYADGDHRMDSYNVYANEREVTSERTHQSNLLSNVPDQTVQLQDGIKRTVKETTLDPANPDGFFSMEEKRPEERLKDLPKTTVNETVNYEHNGIVSGPDGPTDNDQYSRADLKVCNHFDYTGNARGSTLQETASDQFDRADLKVCNHFEYTGNAQGSTLQEMAQDQYYRADLNINKEVIAQGREPTRESAKISNGGDIMNVDIKKIESDYFTHHQTGVDRVYQVIPQDQPCELTRSKDTLDNDKLAYRIEGDLLDPFKHNPYTQSLHSFAY</sequence>
<name>A0A6C0CEH8_9ZZZZ</name>
<reference evidence="2" key="1">
    <citation type="journal article" date="2020" name="Nature">
        <title>Giant virus diversity and host interactions through global metagenomics.</title>
        <authorList>
            <person name="Schulz F."/>
            <person name="Roux S."/>
            <person name="Paez-Espino D."/>
            <person name="Jungbluth S."/>
            <person name="Walsh D.A."/>
            <person name="Denef V.J."/>
            <person name="McMahon K.D."/>
            <person name="Konstantinidis K.T."/>
            <person name="Eloe-Fadrosh E.A."/>
            <person name="Kyrpides N.C."/>
            <person name="Woyke T."/>
        </authorList>
    </citation>
    <scope>NUCLEOTIDE SEQUENCE</scope>
    <source>
        <strain evidence="2">GVMAG-M-3300020595-32</strain>
    </source>
</reference>
<dbReference type="AlphaFoldDB" id="A0A6C0CEH8"/>
<feature type="region of interest" description="Disordered" evidence="1">
    <location>
        <begin position="308"/>
        <end position="330"/>
    </location>
</feature>
<evidence type="ECO:0000313" key="2">
    <source>
        <dbReference type="EMBL" id="QHT02703.1"/>
    </source>
</evidence>
<protein>
    <submittedName>
        <fullName evidence="2">Uncharacterized protein</fullName>
    </submittedName>
</protein>
<accession>A0A6C0CEH8</accession>
<feature type="region of interest" description="Disordered" evidence="1">
    <location>
        <begin position="396"/>
        <end position="416"/>
    </location>
</feature>
<evidence type="ECO:0000256" key="1">
    <source>
        <dbReference type="SAM" id="MobiDB-lite"/>
    </source>
</evidence>
<proteinExistence type="predicted"/>
<organism evidence="2">
    <name type="scientific">viral metagenome</name>
    <dbReference type="NCBI Taxonomy" id="1070528"/>
    <lineage>
        <taxon>unclassified sequences</taxon>
        <taxon>metagenomes</taxon>
        <taxon>organismal metagenomes</taxon>
    </lineage>
</organism>